<protein>
    <submittedName>
        <fullName evidence="2">Uncharacterized protein</fullName>
    </submittedName>
</protein>
<gene>
    <name evidence="2" type="ORF">MGWOODY_Clf2501</name>
</gene>
<evidence type="ECO:0000256" key="1">
    <source>
        <dbReference type="SAM" id="Phobius"/>
    </source>
</evidence>
<proteinExistence type="predicted"/>
<dbReference type="AlphaFoldDB" id="A0A160V909"/>
<keyword evidence="1" id="KW-0812">Transmembrane</keyword>
<evidence type="ECO:0000313" key="2">
    <source>
        <dbReference type="EMBL" id="CUV02531.1"/>
    </source>
</evidence>
<accession>A0A160V909</accession>
<sequence>MYDDFTRKLGARGWFTGDTVIGLLPVVMCWNAAAKKQ</sequence>
<name>A0A160V909_9ZZZZ</name>
<organism evidence="2">
    <name type="scientific">hydrothermal vent metagenome</name>
    <dbReference type="NCBI Taxonomy" id="652676"/>
    <lineage>
        <taxon>unclassified sequences</taxon>
        <taxon>metagenomes</taxon>
        <taxon>ecological metagenomes</taxon>
    </lineage>
</organism>
<dbReference type="EMBL" id="FAXA01000270">
    <property type="protein sequence ID" value="CUV02531.1"/>
    <property type="molecule type" value="Genomic_DNA"/>
</dbReference>
<reference evidence="2" key="1">
    <citation type="submission" date="2015-10" db="EMBL/GenBank/DDBJ databases">
        <authorList>
            <person name="Gilbert D.G."/>
        </authorList>
    </citation>
    <scope>NUCLEOTIDE SEQUENCE</scope>
</reference>
<keyword evidence="1" id="KW-0472">Membrane</keyword>
<keyword evidence="1" id="KW-1133">Transmembrane helix</keyword>
<feature type="transmembrane region" description="Helical" evidence="1">
    <location>
        <begin position="12"/>
        <end position="33"/>
    </location>
</feature>